<protein>
    <submittedName>
        <fullName evidence="1">XRE family transcriptional regulator</fullName>
    </submittedName>
</protein>
<name>A0A243RWK7_9ACTN</name>
<gene>
    <name evidence="1" type="ORF">CA984_05150</name>
</gene>
<reference evidence="1 2" key="1">
    <citation type="submission" date="2017-05" db="EMBL/GenBank/DDBJ databases">
        <title>Biotechnological potential of actinobacteria isolated from South African environments.</title>
        <authorList>
            <person name="Le Roes-Hill M."/>
            <person name="Prins A."/>
            <person name="Durrell K.A."/>
        </authorList>
    </citation>
    <scope>NUCLEOTIDE SEQUENCE [LARGE SCALE GENOMIC DNA]</scope>
    <source>
        <strain evidence="1">M26</strain>
    </source>
</reference>
<dbReference type="AlphaFoldDB" id="A0A243RWK7"/>
<dbReference type="EMBL" id="NGFP01000014">
    <property type="protein sequence ID" value="OUC98903.1"/>
    <property type="molecule type" value="Genomic_DNA"/>
</dbReference>
<dbReference type="CDD" id="cd00093">
    <property type="entry name" value="HTH_XRE"/>
    <property type="match status" value="1"/>
</dbReference>
<dbReference type="GO" id="GO:0003677">
    <property type="term" value="F:DNA binding"/>
    <property type="evidence" value="ECO:0007669"/>
    <property type="project" value="InterPro"/>
</dbReference>
<dbReference type="RefSeq" id="WP_086568724.1">
    <property type="nucleotide sequence ID" value="NZ_NGFP01000014.1"/>
</dbReference>
<evidence type="ECO:0000313" key="1">
    <source>
        <dbReference type="EMBL" id="OUC98903.1"/>
    </source>
</evidence>
<organism evidence="1 2">
    <name type="scientific">Streptosporangium minutum</name>
    <dbReference type="NCBI Taxonomy" id="569862"/>
    <lineage>
        <taxon>Bacteria</taxon>
        <taxon>Bacillati</taxon>
        <taxon>Actinomycetota</taxon>
        <taxon>Actinomycetes</taxon>
        <taxon>Streptosporangiales</taxon>
        <taxon>Streptosporangiaceae</taxon>
        <taxon>Streptosporangium</taxon>
    </lineage>
</organism>
<dbReference type="SUPFAM" id="SSF56024">
    <property type="entry name" value="Phospholipase D/nuclease"/>
    <property type="match status" value="1"/>
</dbReference>
<proteinExistence type="predicted"/>
<dbReference type="InterPro" id="IPR001387">
    <property type="entry name" value="Cro/C1-type_HTH"/>
</dbReference>
<keyword evidence="2" id="KW-1185">Reference proteome</keyword>
<evidence type="ECO:0000313" key="2">
    <source>
        <dbReference type="Proteomes" id="UP000194761"/>
    </source>
</evidence>
<comment type="caution">
    <text evidence="1">The sequence shown here is derived from an EMBL/GenBank/DDBJ whole genome shotgun (WGS) entry which is preliminary data.</text>
</comment>
<dbReference type="InterPro" id="IPR010982">
    <property type="entry name" value="Lambda_DNA-bd_dom_sf"/>
</dbReference>
<dbReference type="Gene3D" id="1.10.260.40">
    <property type="entry name" value="lambda repressor-like DNA-binding domains"/>
    <property type="match status" value="1"/>
</dbReference>
<sequence length="244" mass="27344">MNENLRHALIRARIQPLDVATHLAVDPKTVSRWLGGRVPHPRHRLAVADLLHVDEDDLWPEAMRQRRGLSTEIKAVYPHRWAVPADTWRTFFESANKEIGILVYSGLFLAEDAGLLRILAERAQTGVRVRILLGDPDSPHVAARGVEEGIGGDVMAARVRNALTLYRPLRGVKGVEIRLHRTVLYNSIYRADDELLVNLHAYGTRAPEAPVIYLTHSQADSSATTYLDSFERVWMGAEAPVQKA</sequence>
<accession>A0A243RWK7</accession>
<dbReference type="Proteomes" id="UP000194761">
    <property type="component" value="Unassembled WGS sequence"/>
</dbReference>